<dbReference type="PANTHER" id="PTHR12628">
    <property type="entry name" value="POLYCOMB-LIKE TRANSCRIPTION FACTOR"/>
    <property type="match status" value="1"/>
</dbReference>
<dbReference type="OrthoDB" id="5863171at2759"/>
<reference evidence="9 10" key="1">
    <citation type="submission" date="2015-09" db="EMBL/GenBank/DDBJ databases">
        <title>Host preference determinants of Valsa canker pathogens revealed by comparative genomics.</title>
        <authorList>
            <person name="Yin Z."/>
            <person name="Huang L."/>
        </authorList>
    </citation>
    <scope>NUCLEOTIDE SEQUENCE [LARGE SCALE GENOMIC DNA]</scope>
    <source>
        <strain evidence="9 10">SXYLt</strain>
    </source>
</reference>
<feature type="region of interest" description="Disordered" evidence="7">
    <location>
        <begin position="424"/>
        <end position="469"/>
    </location>
</feature>
<accession>A0A423XKE9</accession>
<evidence type="ECO:0000313" key="10">
    <source>
        <dbReference type="Proteomes" id="UP000285146"/>
    </source>
</evidence>
<dbReference type="GO" id="GO:0008270">
    <property type="term" value="F:zinc ion binding"/>
    <property type="evidence" value="ECO:0007669"/>
    <property type="project" value="UniProtKB-KW"/>
</dbReference>
<organism evidence="9 10">
    <name type="scientific">Cytospora leucostoma</name>
    <dbReference type="NCBI Taxonomy" id="1230097"/>
    <lineage>
        <taxon>Eukaryota</taxon>
        <taxon>Fungi</taxon>
        <taxon>Dikarya</taxon>
        <taxon>Ascomycota</taxon>
        <taxon>Pezizomycotina</taxon>
        <taxon>Sordariomycetes</taxon>
        <taxon>Sordariomycetidae</taxon>
        <taxon>Diaporthales</taxon>
        <taxon>Cytosporaceae</taxon>
        <taxon>Cytospora</taxon>
    </lineage>
</organism>
<feature type="compositionally biased region" description="Low complexity" evidence="7">
    <location>
        <begin position="133"/>
        <end position="142"/>
    </location>
</feature>
<proteinExistence type="predicted"/>
<dbReference type="SUPFAM" id="SSF57903">
    <property type="entry name" value="FYVE/PHD zinc finger"/>
    <property type="match status" value="1"/>
</dbReference>
<keyword evidence="4" id="KW-0862">Zinc</keyword>
<dbReference type="AlphaFoldDB" id="A0A423XKE9"/>
<dbReference type="PROSITE" id="PS01359">
    <property type="entry name" value="ZF_PHD_1"/>
    <property type="match status" value="1"/>
</dbReference>
<dbReference type="Proteomes" id="UP000285146">
    <property type="component" value="Unassembled WGS sequence"/>
</dbReference>
<name>A0A423XKE9_9PEZI</name>
<keyword evidence="5" id="KW-0539">Nucleus</keyword>
<dbReference type="Pfam" id="PF00628">
    <property type="entry name" value="PHD"/>
    <property type="match status" value="1"/>
</dbReference>
<feature type="region of interest" description="Disordered" evidence="7">
    <location>
        <begin position="1"/>
        <end position="68"/>
    </location>
</feature>
<evidence type="ECO:0000256" key="4">
    <source>
        <dbReference type="ARBA" id="ARBA00022833"/>
    </source>
</evidence>
<dbReference type="InterPro" id="IPR013083">
    <property type="entry name" value="Znf_RING/FYVE/PHD"/>
</dbReference>
<keyword evidence="10" id="KW-1185">Reference proteome</keyword>
<feature type="region of interest" description="Disordered" evidence="7">
    <location>
        <begin position="122"/>
        <end position="231"/>
    </location>
</feature>
<evidence type="ECO:0000256" key="6">
    <source>
        <dbReference type="PROSITE-ProRule" id="PRU00146"/>
    </source>
</evidence>
<feature type="compositionally biased region" description="Polar residues" evidence="7">
    <location>
        <begin position="1"/>
        <end position="16"/>
    </location>
</feature>
<feature type="domain" description="PHD-type" evidence="8">
    <location>
        <begin position="238"/>
        <end position="294"/>
    </location>
</feature>
<evidence type="ECO:0000256" key="5">
    <source>
        <dbReference type="ARBA" id="ARBA00023242"/>
    </source>
</evidence>
<protein>
    <recommendedName>
        <fullName evidence="8">PHD-type domain-containing protein</fullName>
    </recommendedName>
</protein>
<evidence type="ECO:0000313" key="9">
    <source>
        <dbReference type="EMBL" id="ROW16761.1"/>
    </source>
</evidence>
<dbReference type="PROSITE" id="PS50016">
    <property type="entry name" value="ZF_PHD_2"/>
    <property type="match status" value="1"/>
</dbReference>
<dbReference type="SMART" id="SM00249">
    <property type="entry name" value="PHD"/>
    <property type="match status" value="1"/>
</dbReference>
<keyword evidence="2" id="KW-0479">Metal-binding</keyword>
<comment type="subcellular location">
    <subcellularLocation>
        <location evidence="1">Nucleus</location>
    </subcellularLocation>
</comment>
<dbReference type="GO" id="GO:0003677">
    <property type="term" value="F:DNA binding"/>
    <property type="evidence" value="ECO:0007669"/>
    <property type="project" value="TreeGrafter"/>
</dbReference>
<evidence type="ECO:0000256" key="1">
    <source>
        <dbReference type="ARBA" id="ARBA00004123"/>
    </source>
</evidence>
<dbReference type="STRING" id="1230097.A0A423XKE9"/>
<dbReference type="InterPro" id="IPR019786">
    <property type="entry name" value="Zinc_finger_PHD-type_CS"/>
</dbReference>
<dbReference type="GO" id="GO:0005634">
    <property type="term" value="C:nucleus"/>
    <property type="evidence" value="ECO:0007669"/>
    <property type="project" value="UniProtKB-SubCell"/>
</dbReference>
<evidence type="ECO:0000256" key="7">
    <source>
        <dbReference type="SAM" id="MobiDB-lite"/>
    </source>
</evidence>
<dbReference type="InterPro" id="IPR011011">
    <property type="entry name" value="Znf_FYVE_PHD"/>
</dbReference>
<sequence length="495" mass="52712">MVDQVPNTGGPASSTKPALAIGDGGSTTLPAAPSAAGGTAPPGPATSRSSSPYISDATKKPTYPYQPQFSPATQMILKRMRGESGGLISALASATAPGAPRHVFPRPTYESVRERIIASMASGSTIPAPPSSPSTAATLALPIKPGSKAGTPTPDRRISAAASQKRKRSRNDVNASDVSPPAEDSDYGEGIKKGAPKNAQAPTMTKSGRQILKPDTYDPAAEHNAKKSSKLVKRTAEQALCKKCTRMHSPASNQMVFCDGCNDPWHQRCHEPWIDDEIVKDQNVHWYCMVCQAKRDRLQPKKKVEQPRFGSWAGKPTAQKRAYLSGLSQNELVNLLVQATELHPDLPIFPIGSPAPKKAASTLPQSLFSGASSEGLFSRAEANPTGPMNFIRKIPANAKKSTLAKARSGTGSLQSKAAAQARAISSATSSGHQVYDEDESSFTRLWPRPGKGMYSRLPPEADDDRGLTDGNDYDAFSVIVFNEKGKKIEENGVKV</sequence>
<gene>
    <name evidence="9" type="ORF">VPNG_01609</name>
</gene>
<dbReference type="InParanoid" id="A0A423XKE9"/>
<dbReference type="CDD" id="cd15502">
    <property type="entry name" value="PHD_Phf1p_Phf2p_like"/>
    <property type="match status" value="1"/>
</dbReference>
<evidence type="ECO:0000256" key="2">
    <source>
        <dbReference type="ARBA" id="ARBA00022723"/>
    </source>
</evidence>
<feature type="compositionally biased region" description="Low complexity" evidence="7">
    <location>
        <begin position="26"/>
        <end position="39"/>
    </location>
</feature>
<dbReference type="EMBL" id="LKEB01000004">
    <property type="protein sequence ID" value="ROW16761.1"/>
    <property type="molecule type" value="Genomic_DNA"/>
</dbReference>
<evidence type="ECO:0000256" key="3">
    <source>
        <dbReference type="ARBA" id="ARBA00022771"/>
    </source>
</evidence>
<dbReference type="PANTHER" id="PTHR12628:SF10">
    <property type="entry name" value="HOMEOBOX DOMAIN-CONTAINING PROTEIN"/>
    <property type="match status" value="1"/>
</dbReference>
<evidence type="ECO:0000259" key="8">
    <source>
        <dbReference type="PROSITE" id="PS50016"/>
    </source>
</evidence>
<dbReference type="GO" id="GO:0045814">
    <property type="term" value="P:negative regulation of gene expression, epigenetic"/>
    <property type="evidence" value="ECO:0007669"/>
    <property type="project" value="TreeGrafter"/>
</dbReference>
<dbReference type="InterPro" id="IPR019787">
    <property type="entry name" value="Znf_PHD-finger"/>
</dbReference>
<dbReference type="Gene3D" id="3.30.40.10">
    <property type="entry name" value="Zinc/RING finger domain, C3HC4 (zinc finger)"/>
    <property type="match status" value="1"/>
</dbReference>
<comment type="caution">
    <text evidence="9">The sequence shown here is derived from an EMBL/GenBank/DDBJ whole genome shotgun (WGS) entry which is preliminary data.</text>
</comment>
<keyword evidence="3 6" id="KW-0863">Zinc-finger</keyword>
<dbReference type="InterPro" id="IPR001965">
    <property type="entry name" value="Znf_PHD"/>
</dbReference>
<dbReference type="GO" id="GO:0003682">
    <property type="term" value="F:chromatin binding"/>
    <property type="evidence" value="ECO:0007669"/>
    <property type="project" value="TreeGrafter"/>
</dbReference>